<comment type="function">
    <text evidence="6">Putative transcription activator involved in regulating light control of development.</text>
</comment>
<dbReference type="InterPro" id="IPR012337">
    <property type="entry name" value="RNaseH-like_sf"/>
</dbReference>
<protein>
    <recommendedName>
        <fullName evidence="6">Protein FAR1-RELATED SEQUENCE</fullName>
    </recommendedName>
</protein>
<dbReference type="InterPro" id="IPR036397">
    <property type="entry name" value="RNaseH_sf"/>
</dbReference>
<evidence type="ECO:0000256" key="4">
    <source>
        <dbReference type="ARBA" id="ARBA00022833"/>
    </source>
</evidence>
<feature type="domain" description="RNase H type-1" evidence="8">
    <location>
        <begin position="22"/>
        <end position="151"/>
    </location>
</feature>
<evidence type="ECO:0000256" key="2">
    <source>
        <dbReference type="ARBA" id="ARBA00022723"/>
    </source>
</evidence>
<dbReference type="GO" id="GO:0008270">
    <property type="term" value="F:zinc ion binding"/>
    <property type="evidence" value="ECO:0007669"/>
    <property type="project" value="UniProtKB-UniRule"/>
</dbReference>
<dbReference type="InterPro" id="IPR002156">
    <property type="entry name" value="RNaseH_domain"/>
</dbReference>
<keyword evidence="11" id="KW-1185">Reference proteome</keyword>
<evidence type="ECO:0000256" key="5">
    <source>
        <dbReference type="PROSITE-ProRule" id="PRU00325"/>
    </source>
</evidence>
<evidence type="ECO:0000313" key="10">
    <source>
        <dbReference type="EMBL" id="TXG47764.1"/>
    </source>
</evidence>
<keyword evidence="3 5" id="KW-0863">Zinc-finger</keyword>
<evidence type="ECO:0000256" key="6">
    <source>
        <dbReference type="RuleBase" id="RU367018"/>
    </source>
</evidence>
<dbReference type="InterPro" id="IPR007527">
    <property type="entry name" value="Znf_SWIM"/>
</dbReference>
<keyword evidence="4 6" id="KW-0862">Zinc</keyword>
<dbReference type="GO" id="GO:0004523">
    <property type="term" value="F:RNA-DNA hybrid ribonuclease activity"/>
    <property type="evidence" value="ECO:0007669"/>
    <property type="project" value="InterPro"/>
</dbReference>
<feature type="region of interest" description="Disordered" evidence="7">
    <location>
        <begin position="494"/>
        <end position="518"/>
    </location>
</feature>
<comment type="subcellular location">
    <subcellularLocation>
        <location evidence="6">Nucleus</location>
    </subcellularLocation>
</comment>
<proteinExistence type="inferred from homology"/>
<dbReference type="OrthoDB" id="1752183at2759"/>
<dbReference type="AlphaFoldDB" id="A0A5C7GSM1"/>
<dbReference type="PANTHER" id="PTHR31669:SF281">
    <property type="entry name" value="PROTEIN FAR1-RELATED SEQUENCE"/>
    <property type="match status" value="1"/>
</dbReference>
<dbReference type="CDD" id="cd06222">
    <property type="entry name" value="RNase_H_like"/>
    <property type="match status" value="1"/>
</dbReference>
<keyword evidence="6" id="KW-0539">Nucleus</keyword>
<dbReference type="Proteomes" id="UP000323000">
    <property type="component" value="Chromosome 13"/>
</dbReference>
<evidence type="ECO:0000256" key="1">
    <source>
        <dbReference type="ARBA" id="ARBA00005889"/>
    </source>
</evidence>
<gene>
    <name evidence="10" type="ORF">EZV62_027058</name>
</gene>
<organism evidence="10 11">
    <name type="scientific">Acer yangbiense</name>
    <dbReference type="NCBI Taxonomy" id="1000413"/>
    <lineage>
        <taxon>Eukaryota</taxon>
        <taxon>Viridiplantae</taxon>
        <taxon>Streptophyta</taxon>
        <taxon>Embryophyta</taxon>
        <taxon>Tracheophyta</taxon>
        <taxon>Spermatophyta</taxon>
        <taxon>Magnoliopsida</taxon>
        <taxon>eudicotyledons</taxon>
        <taxon>Gunneridae</taxon>
        <taxon>Pentapetalae</taxon>
        <taxon>rosids</taxon>
        <taxon>malvids</taxon>
        <taxon>Sapindales</taxon>
        <taxon>Sapindaceae</taxon>
        <taxon>Hippocastanoideae</taxon>
        <taxon>Acereae</taxon>
        <taxon>Acer</taxon>
    </lineage>
</organism>
<sequence length="518" mass="59783">MEVHILLKKQKKIQVLRWLKPAPGRLKLNLDGSSLGNPGSAGGGGVLRDSSGNFIFGFSKFFGSCSNNEAELRAVVEGISICKHLGHDGIDIECDPDIVVSWIWSRICNLWYLWDFWDQLIDLLEGFDFSIHHFYREGNKVVDTLSRYGTSGRNNVFSSSSQLPRITNVVGEPSFADRGCKPKFVMEFDYEEIAYKFYNEYVGKMGFNIRKEAMVKNKRTDHDLVQFFKHFERVLNDKRYKELEAEYALCQKKPQVQRPIKMLIEAGKVYTKIIFEEFQDEFMSALEFYIKSTVDDGEDIAYIVFYVDTSKEFPVIRKKIDNSLSCSCRLFEMNGVLCGHAIKILREVMNLKELPSEYILKRWTRKARSESVKDMDGCDIQVDARLQHTTWYRNLCSIFTKIYSRGVESEETYKVAVKRANELSNIIEEMLSSQLYGSSHENDDQGSALITDNDSNRVQAKGFKNRRGSRGRKRMKSQLEIAYMRKLRQLSNKGSRTAIVQAKGMKRKSQALKGKKEY</sequence>
<dbReference type="SMART" id="SM00575">
    <property type="entry name" value="ZnF_PMZ"/>
    <property type="match status" value="1"/>
</dbReference>
<keyword evidence="2 6" id="KW-0479">Metal-binding</keyword>
<comment type="similarity">
    <text evidence="1 6">Belongs to the FHY3/FAR1 family.</text>
</comment>
<dbReference type="GO" id="GO:0005634">
    <property type="term" value="C:nucleus"/>
    <property type="evidence" value="ECO:0007669"/>
    <property type="project" value="UniProtKB-SubCell"/>
</dbReference>
<dbReference type="GO" id="GO:0006355">
    <property type="term" value="P:regulation of DNA-templated transcription"/>
    <property type="evidence" value="ECO:0007669"/>
    <property type="project" value="UniProtKB-UniRule"/>
</dbReference>
<dbReference type="InterPro" id="IPR044730">
    <property type="entry name" value="RNase_H-like_dom_plant"/>
</dbReference>
<evidence type="ECO:0000259" key="8">
    <source>
        <dbReference type="PROSITE" id="PS50879"/>
    </source>
</evidence>
<dbReference type="Pfam" id="PF04434">
    <property type="entry name" value="SWIM"/>
    <property type="match status" value="1"/>
</dbReference>
<dbReference type="EMBL" id="VAHF01000013">
    <property type="protein sequence ID" value="TXG47764.1"/>
    <property type="molecule type" value="Genomic_DNA"/>
</dbReference>
<dbReference type="GO" id="GO:0003676">
    <property type="term" value="F:nucleic acid binding"/>
    <property type="evidence" value="ECO:0007669"/>
    <property type="project" value="InterPro"/>
</dbReference>
<dbReference type="Gene3D" id="3.30.420.10">
    <property type="entry name" value="Ribonuclease H-like superfamily/Ribonuclease H"/>
    <property type="match status" value="1"/>
</dbReference>
<accession>A0A5C7GSM1</accession>
<evidence type="ECO:0000313" key="11">
    <source>
        <dbReference type="Proteomes" id="UP000323000"/>
    </source>
</evidence>
<dbReference type="PANTHER" id="PTHR31669">
    <property type="entry name" value="PROTEIN FAR1-RELATED SEQUENCE 10-RELATED"/>
    <property type="match status" value="1"/>
</dbReference>
<dbReference type="Pfam" id="PF13456">
    <property type="entry name" value="RVT_3"/>
    <property type="match status" value="1"/>
</dbReference>
<name>A0A5C7GSM1_9ROSI</name>
<comment type="caution">
    <text evidence="10">The sequence shown here is derived from an EMBL/GenBank/DDBJ whole genome shotgun (WGS) entry which is preliminary data.</text>
</comment>
<dbReference type="InterPro" id="IPR031052">
    <property type="entry name" value="FHY3/FAR1"/>
</dbReference>
<dbReference type="PROSITE" id="PS50879">
    <property type="entry name" value="RNASE_H_1"/>
    <property type="match status" value="1"/>
</dbReference>
<dbReference type="SUPFAM" id="SSF53098">
    <property type="entry name" value="Ribonuclease H-like"/>
    <property type="match status" value="1"/>
</dbReference>
<reference evidence="11" key="1">
    <citation type="journal article" date="2019" name="Gigascience">
        <title>De novo genome assembly of the endangered Acer yangbiense, a plant species with extremely small populations endemic to Yunnan Province, China.</title>
        <authorList>
            <person name="Yang J."/>
            <person name="Wariss H.M."/>
            <person name="Tao L."/>
            <person name="Zhang R."/>
            <person name="Yun Q."/>
            <person name="Hollingsworth P."/>
            <person name="Dao Z."/>
            <person name="Luo G."/>
            <person name="Guo H."/>
            <person name="Ma Y."/>
            <person name="Sun W."/>
        </authorList>
    </citation>
    <scope>NUCLEOTIDE SEQUENCE [LARGE SCALE GENOMIC DNA]</scope>
    <source>
        <strain evidence="11">cv. Malutang</strain>
    </source>
</reference>
<dbReference type="InterPro" id="IPR006564">
    <property type="entry name" value="Znf_PMZ"/>
</dbReference>
<evidence type="ECO:0000256" key="3">
    <source>
        <dbReference type="ARBA" id="ARBA00022771"/>
    </source>
</evidence>
<feature type="domain" description="SWIM-type" evidence="9">
    <location>
        <begin position="313"/>
        <end position="349"/>
    </location>
</feature>
<evidence type="ECO:0000259" key="9">
    <source>
        <dbReference type="PROSITE" id="PS50966"/>
    </source>
</evidence>
<evidence type="ECO:0000256" key="7">
    <source>
        <dbReference type="SAM" id="MobiDB-lite"/>
    </source>
</evidence>
<dbReference type="PROSITE" id="PS50966">
    <property type="entry name" value="ZF_SWIM"/>
    <property type="match status" value="1"/>
</dbReference>